<comment type="caution">
    <text evidence="1">The sequence shown here is derived from an EMBL/GenBank/DDBJ whole genome shotgun (WGS) entry which is preliminary data.</text>
</comment>
<evidence type="ECO:0000313" key="2">
    <source>
        <dbReference type="Proteomes" id="UP001607303"/>
    </source>
</evidence>
<reference evidence="1 2" key="1">
    <citation type="journal article" date="2024" name="Ann. Entomol. Soc. Am.">
        <title>Genomic analyses of the southern and eastern yellowjacket wasps (Hymenoptera: Vespidae) reveal evolutionary signatures of social life.</title>
        <authorList>
            <person name="Catto M.A."/>
            <person name="Caine P.B."/>
            <person name="Orr S.E."/>
            <person name="Hunt B.G."/>
            <person name="Goodisman M.A.D."/>
        </authorList>
    </citation>
    <scope>NUCLEOTIDE SEQUENCE [LARGE SCALE GENOMIC DNA]</scope>
    <source>
        <strain evidence="1">232</strain>
        <tissue evidence="1">Head and thorax</tissue>
    </source>
</reference>
<gene>
    <name evidence="1" type="ORF">V1477_009910</name>
</gene>
<name>A0ABD2CB42_VESMC</name>
<accession>A0ABD2CB42</accession>
<dbReference type="EMBL" id="JAYRBN010000058">
    <property type="protein sequence ID" value="KAL2742281.1"/>
    <property type="molecule type" value="Genomic_DNA"/>
</dbReference>
<keyword evidence="2" id="KW-1185">Reference proteome</keyword>
<proteinExistence type="predicted"/>
<organism evidence="1 2">
    <name type="scientific">Vespula maculifrons</name>
    <name type="common">Eastern yellow jacket</name>
    <name type="synonym">Wasp</name>
    <dbReference type="NCBI Taxonomy" id="7453"/>
    <lineage>
        <taxon>Eukaryota</taxon>
        <taxon>Metazoa</taxon>
        <taxon>Ecdysozoa</taxon>
        <taxon>Arthropoda</taxon>
        <taxon>Hexapoda</taxon>
        <taxon>Insecta</taxon>
        <taxon>Pterygota</taxon>
        <taxon>Neoptera</taxon>
        <taxon>Endopterygota</taxon>
        <taxon>Hymenoptera</taxon>
        <taxon>Apocrita</taxon>
        <taxon>Aculeata</taxon>
        <taxon>Vespoidea</taxon>
        <taxon>Vespidae</taxon>
        <taxon>Vespinae</taxon>
        <taxon>Vespula</taxon>
    </lineage>
</organism>
<evidence type="ECO:0000313" key="1">
    <source>
        <dbReference type="EMBL" id="KAL2742281.1"/>
    </source>
</evidence>
<dbReference type="Proteomes" id="UP001607303">
    <property type="component" value="Unassembled WGS sequence"/>
</dbReference>
<protein>
    <submittedName>
        <fullName evidence="1">Uncharacterized protein</fullName>
    </submittedName>
</protein>
<dbReference type="AlphaFoldDB" id="A0ABD2CB42"/>
<sequence>MLSRKSGLWSLVSIVRTGENTSHTMDATLNHSAKQFCLCIVGTRTLVIMVDINWKLLWIIHVLIKVYEDNFSIKSYKPMQVPAQHWSYISCIPKKIEPG</sequence>